<keyword evidence="4" id="KW-0548">Nucleotidyltransferase</keyword>
<dbReference type="EC" id="2.4.2.31" evidence="6"/>
<evidence type="ECO:0000256" key="6">
    <source>
        <dbReference type="RuleBase" id="RU361228"/>
    </source>
</evidence>
<reference evidence="7" key="1">
    <citation type="submission" date="2021-02" db="EMBL/GenBank/DDBJ databases">
        <authorList>
            <person name="Nowell W R."/>
        </authorList>
    </citation>
    <scope>NUCLEOTIDE SEQUENCE</scope>
</reference>
<dbReference type="InterPro" id="IPR052394">
    <property type="entry name" value="LRR-containing"/>
</dbReference>
<keyword evidence="3 6" id="KW-0808">Transferase</keyword>
<dbReference type="EMBL" id="CAJNOR010000279">
    <property type="protein sequence ID" value="CAF0865148.1"/>
    <property type="molecule type" value="Genomic_DNA"/>
</dbReference>
<evidence type="ECO:0000313" key="7">
    <source>
        <dbReference type="EMBL" id="CAF0738798.1"/>
    </source>
</evidence>
<evidence type="ECO:0000256" key="5">
    <source>
        <dbReference type="ARBA" id="ARBA00047597"/>
    </source>
</evidence>
<keyword evidence="6" id="KW-0520">NAD</keyword>
<keyword evidence="2 6" id="KW-0328">Glycosyltransferase</keyword>
<comment type="similarity">
    <text evidence="1 6">Belongs to the Arg-specific ADP-ribosyltransferase family.</text>
</comment>
<dbReference type="InterPro" id="IPR000768">
    <property type="entry name" value="ART"/>
</dbReference>
<dbReference type="PANTHER" id="PTHR24114:SF2">
    <property type="entry name" value="F-BOX DOMAIN-CONTAINING PROTEIN-RELATED"/>
    <property type="match status" value="1"/>
</dbReference>
<evidence type="ECO:0000313" key="10">
    <source>
        <dbReference type="Proteomes" id="UP000663852"/>
    </source>
</evidence>
<comment type="catalytic activity">
    <reaction evidence="5 6">
        <text>L-arginyl-[protein] + NAD(+) = N(omega)-(ADP-D-ribosyl)-L-arginyl-[protein] + nicotinamide + H(+)</text>
        <dbReference type="Rhea" id="RHEA:19149"/>
        <dbReference type="Rhea" id="RHEA-COMP:10532"/>
        <dbReference type="Rhea" id="RHEA-COMP:15087"/>
        <dbReference type="ChEBI" id="CHEBI:15378"/>
        <dbReference type="ChEBI" id="CHEBI:17154"/>
        <dbReference type="ChEBI" id="CHEBI:29965"/>
        <dbReference type="ChEBI" id="CHEBI:57540"/>
        <dbReference type="ChEBI" id="CHEBI:142554"/>
        <dbReference type="EC" id="2.4.2.31"/>
    </reaction>
</comment>
<keyword evidence="6" id="KW-0521">NADP</keyword>
<dbReference type="OrthoDB" id="120976at2759"/>
<evidence type="ECO:0000256" key="2">
    <source>
        <dbReference type="ARBA" id="ARBA00022676"/>
    </source>
</evidence>
<gene>
    <name evidence="7" type="ORF">EDS130_LOCUS1590</name>
    <name evidence="8" type="ORF">XAT740_LOCUS6196</name>
</gene>
<proteinExistence type="inferred from homology"/>
<dbReference type="SMART" id="SM00368">
    <property type="entry name" value="LRR_RI"/>
    <property type="match status" value="3"/>
</dbReference>
<dbReference type="Proteomes" id="UP000663852">
    <property type="component" value="Unassembled WGS sequence"/>
</dbReference>
<dbReference type="Gene3D" id="3.80.10.10">
    <property type="entry name" value="Ribonuclease Inhibitor"/>
    <property type="match status" value="1"/>
</dbReference>
<accession>A0A813NF98</accession>
<sequence length="493" mass="56398">MATASITPMGDQLKNTTFRFNEIARESGKMLPPLYGYNKQHLVSLEEATEFLQDSIPNLIGYINSAKGRAIDTTYNLSCDEAAAITLYTMEWEPYTDAFYYALNTNLRLENRNVMKPWFPYLKLLFTALARLPKQGDIVVYRAIRYEHEHQYDQYKQGAELLWWGFSSCSAERSISEQEQFLGSDGFRILFIINCIDGVDIKAYSTYQTENEILLLPATKVRVLQVDNVERNFRIIYLRQLPTPTGLLESVTLTDTSSKSRLLKRTLSVFHHSKQRYNPKLLEEIGRYRPGTDVCLSRRYYEHDEFDTVVTSYIIDKRCPGIVLRESKITAQDVRILSSVLLIDGVALERLYLTNNRIGDDGVEHLTIALSLNGNSKLAHLCLASNRITDVGAVHIANMLETNRSLVNLMLGRNKIRDDGLQKLVEVLTTKNRTLKVLSIERNEFKNSEPIFQLLEKNTSMNEINIIGCNFSSTDIAEIRKVAARVNKKVVYC</sequence>
<dbReference type="Proteomes" id="UP000663828">
    <property type="component" value="Unassembled WGS sequence"/>
</dbReference>
<dbReference type="GO" id="GO:0016779">
    <property type="term" value="F:nucleotidyltransferase activity"/>
    <property type="evidence" value="ECO:0007669"/>
    <property type="project" value="UniProtKB-KW"/>
</dbReference>
<dbReference type="Gene3D" id="3.90.176.10">
    <property type="entry name" value="Toxin ADP-ribosyltransferase, Chain A, domain 1"/>
    <property type="match status" value="1"/>
</dbReference>
<evidence type="ECO:0000256" key="4">
    <source>
        <dbReference type="ARBA" id="ARBA00022695"/>
    </source>
</evidence>
<dbReference type="Pfam" id="PF01129">
    <property type="entry name" value="ART"/>
    <property type="match status" value="1"/>
</dbReference>
<keyword evidence="9" id="KW-1185">Reference proteome</keyword>
<protein>
    <recommendedName>
        <fullName evidence="6">NAD(P)(+)--arginine ADP-ribosyltransferase</fullName>
        <ecNumber evidence="6">2.4.2.31</ecNumber>
    </recommendedName>
    <alternativeName>
        <fullName evidence="6">Mono(ADP-ribosyl)transferase</fullName>
    </alternativeName>
</protein>
<dbReference type="EMBL" id="CAJNOJ010000004">
    <property type="protein sequence ID" value="CAF0738798.1"/>
    <property type="molecule type" value="Genomic_DNA"/>
</dbReference>
<dbReference type="Pfam" id="PF13516">
    <property type="entry name" value="LRR_6"/>
    <property type="match status" value="3"/>
</dbReference>
<dbReference type="PROSITE" id="PS51996">
    <property type="entry name" value="TR_MART"/>
    <property type="match status" value="1"/>
</dbReference>
<dbReference type="SUPFAM" id="SSF52047">
    <property type="entry name" value="RNI-like"/>
    <property type="match status" value="1"/>
</dbReference>
<comment type="caution">
    <text evidence="7">The sequence shown here is derived from an EMBL/GenBank/DDBJ whole genome shotgun (WGS) entry which is preliminary data.</text>
</comment>
<evidence type="ECO:0000256" key="1">
    <source>
        <dbReference type="ARBA" id="ARBA00009558"/>
    </source>
</evidence>
<dbReference type="InterPro" id="IPR032675">
    <property type="entry name" value="LRR_dom_sf"/>
</dbReference>
<dbReference type="SUPFAM" id="SSF56399">
    <property type="entry name" value="ADP-ribosylation"/>
    <property type="match status" value="1"/>
</dbReference>
<name>A0A813NF98_ADIRI</name>
<evidence type="ECO:0000313" key="9">
    <source>
        <dbReference type="Proteomes" id="UP000663828"/>
    </source>
</evidence>
<organism evidence="7 10">
    <name type="scientific">Adineta ricciae</name>
    <name type="common">Rotifer</name>
    <dbReference type="NCBI Taxonomy" id="249248"/>
    <lineage>
        <taxon>Eukaryota</taxon>
        <taxon>Metazoa</taxon>
        <taxon>Spiralia</taxon>
        <taxon>Gnathifera</taxon>
        <taxon>Rotifera</taxon>
        <taxon>Eurotatoria</taxon>
        <taxon>Bdelloidea</taxon>
        <taxon>Adinetida</taxon>
        <taxon>Adinetidae</taxon>
        <taxon>Adineta</taxon>
    </lineage>
</organism>
<evidence type="ECO:0000256" key="3">
    <source>
        <dbReference type="ARBA" id="ARBA00022679"/>
    </source>
</evidence>
<evidence type="ECO:0000313" key="8">
    <source>
        <dbReference type="EMBL" id="CAF0865148.1"/>
    </source>
</evidence>
<dbReference type="PANTHER" id="PTHR24114">
    <property type="entry name" value="LEUCINE RICH REPEAT FAMILY PROTEIN"/>
    <property type="match status" value="1"/>
</dbReference>
<dbReference type="AlphaFoldDB" id="A0A813NF98"/>
<dbReference type="GO" id="GO:0106274">
    <property type="term" value="F:NAD+-protein-arginine ADP-ribosyltransferase activity"/>
    <property type="evidence" value="ECO:0007669"/>
    <property type="project" value="UniProtKB-EC"/>
</dbReference>
<dbReference type="InterPro" id="IPR001611">
    <property type="entry name" value="Leu-rich_rpt"/>
</dbReference>